<dbReference type="InterPro" id="IPR000595">
    <property type="entry name" value="cNMP-bd_dom"/>
</dbReference>
<gene>
    <name evidence="2" type="ORF">PPERSA_05290</name>
</gene>
<dbReference type="OrthoDB" id="429870at2759"/>
<comment type="caution">
    <text evidence="2">The sequence shown here is derived from an EMBL/GenBank/DDBJ whole genome shotgun (WGS) entry which is preliminary data.</text>
</comment>
<dbReference type="InParanoid" id="A0A0V0R6C5"/>
<feature type="domain" description="Cyclic nucleotide-binding" evidence="1">
    <location>
        <begin position="471"/>
        <end position="528"/>
    </location>
</feature>
<dbReference type="PROSITE" id="PS50042">
    <property type="entry name" value="CNMP_BINDING_3"/>
    <property type="match status" value="3"/>
</dbReference>
<protein>
    <submittedName>
        <fullName evidence="2">Cyclic nucleotide-binding protein</fullName>
    </submittedName>
</protein>
<dbReference type="AlphaFoldDB" id="A0A0V0R6C5"/>
<dbReference type="InterPro" id="IPR014710">
    <property type="entry name" value="RmlC-like_jellyroll"/>
</dbReference>
<dbReference type="InterPro" id="IPR018490">
    <property type="entry name" value="cNMP-bd_dom_sf"/>
</dbReference>
<dbReference type="Gene3D" id="2.60.120.10">
    <property type="entry name" value="Jelly Rolls"/>
    <property type="match status" value="3"/>
</dbReference>
<proteinExistence type="predicted"/>
<evidence type="ECO:0000259" key="1">
    <source>
        <dbReference type="PROSITE" id="PS50042"/>
    </source>
</evidence>
<dbReference type="Proteomes" id="UP000054937">
    <property type="component" value="Unassembled WGS sequence"/>
</dbReference>
<feature type="domain" description="Cyclic nucleotide-binding" evidence="1">
    <location>
        <begin position="200"/>
        <end position="224"/>
    </location>
</feature>
<name>A0A0V0R6C5_PSEPJ</name>
<sequence length="769" mass="91393">MYNLDKYPQTLPLQLKINKANEQQKNGEQQNKFFEQKSPNNIPMIQNPQDMTFQILSQVAKKVQIQKQRIKRKTKLFDVVENNGEVQPKDLQQEKQINKENQQYNLCKQEIRKMSYSFLNDDEVKKRELEFLLEEENLDLLNKNVSYMACQILMKNQKSDQEIQFLIKIVKQLNVFKENPHLLGNISYGLMQRSFKLNFFKKNQVIFNKGEIGDNFYIVLRGKVITLIPSNKQKITTFKEVLNGMSMQSNNKKMIFFTNKFNYQTILKVKNNKNDKEQQQQLFESQKNQEIKDQNLGLVQKIQIENDLTQNESMFQSQINNAASKIINQKILNLNTYKSPIDLGKSQEKKKKYFVNENIDNFKYTDEVMSDRNLSMKKLQNQVKNKTVQINLQSQQQKEENEQILQINNEDDYEQKLDQSYNFSGSDQQEMQQSSQNSYIDNNLQVSQIDTEQYLNMYFQDWENVKDFCAGEGFGDFALLNRQQSERTATMVAKEDTFCMSISKQAFERMMEEYKEKVVNEKLRFFRKFQFFKEVPENYLLQMIKNNEIQKLDLGYSQCKISNNDNQNYENDKNHNNVCVYKEGDFADKIFFIKKGKVQISVSKRSKRNLYQEDFVQDINLYEFQQEENKGDNFIEQKANGQIQNNKQQQEDGLKMQKCMEQKISQLKMGKMMNLKNKNSDKNTDFLKIKVLDADDYFGEDEVLFQQKLRKFKATVISYEAEIYSFDANEFLIYSEQMQDQMNNLEKIRDQRYPDAINTKNELQFNTLL</sequence>
<organism evidence="2 3">
    <name type="scientific">Pseudocohnilembus persalinus</name>
    <name type="common">Ciliate</name>
    <dbReference type="NCBI Taxonomy" id="266149"/>
    <lineage>
        <taxon>Eukaryota</taxon>
        <taxon>Sar</taxon>
        <taxon>Alveolata</taxon>
        <taxon>Ciliophora</taxon>
        <taxon>Intramacronucleata</taxon>
        <taxon>Oligohymenophorea</taxon>
        <taxon>Scuticociliatia</taxon>
        <taxon>Philasterida</taxon>
        <taxon>Pseudocohnilembidae</taxon>
        <taxon>Pseudocohnilembus</taxon>
    </lineage>
</organism>
<dbReference type="PANTHER" id="PTHR23011">
    <property type="entry name" value="CYCLIC NUCLEOTIDE-BINDING DOMAIN CONTAINING PROTEIN"/>
    <property type="match status" value="1"/>
</dbReference>
<dbReference type="PANTHER" id="PTHR23011:SF28">
    <property type="entry name" value="CYCLIC NUCLEOTIDE-BINDING DOMAIN CONTAINING PROTEIN"/>
    <property type="match status" value="1"/>
</dbReference>
<dbReference type="SUPFAM" id="SSF51206">
    <property type="entry name" value="cAMP-binding domain-like"/>
    <property type="match status" value="2"/>
</dbReference>
<evidence type="ECO:0000313" key="2">
    <source>
        <dbReference type="EMBL" id="KRX09898.1"/>
    </source>
</evidence>
<feature type="domain" description="Cyclic nucleotide-binding" evidence="1">
    <location>
        <begin position="580"/>
        <end position="622"/>
    </location>
</feature>
<evidence type="ECO:0000313" key="3">
    <source>
        <dbReference type="Proteomes" id="UP000054937"/>
    </source>
</evidence>
<accession>A0A0V0R6C5</accession>
<keyword evidence="3" id="KW-1185">Reference proteome</keyword>
<reference evidence="2 3" key="1">
    <citation type="journal article" date="2015" name="Sci. Rep.">
        <title>Genome of the facultative scuticociliatosis pathogen Pseudocohnilembus persalinus provides insight into its virulence through horizontal gene transfer.</title>
        <authorList>
            <person name="Xiong J."/>
            <person name="Wang G."/>
            <person name="Cheng J."/>
            <person name="Tian M."/>
            <person name="Pan X."/>
            <person name="Warren A."/>
            <person name="Jiang C."/>
            <person name="Yuan D."/>
            <person name="Miao W."/>
        </authorList>
    </citation>
    <scope>NUCLEOTIDE SEQUENCE [LARGE SCALE GENOMIC DNA]</scope>
    <source>
        <strain evidence="2">36N120E</strain>
    </source>
</reference>
<dbReference type="EMBL" id="LDAU01000042">
    <property type="protein sequence ID" value="KRX09898.1"/>
    <property type="molecule type" value="Genomic_DNA"/>
</dbReference>